<dbReference type="RefSeq" id="WP_242979823.1">
    <property type="nucleotide sequence ID" value="NZ_JRFU01000079.1"/>
</dbReference>
<reference evidence="1 2" key="1">
    <citation type="submission" date="2014-09" db="EMBL/GenBank/DDBJ databases">
        <title>Butyrate-producing bacteria isolated from human gut.</title>
        <authorList>
            <person name="Zhang Q."/>
            <person name="Zhao L."/>
        </authorList>
    </citation>
    <scope>NUCLEOTIDE SEQUENCE [LARGE SCALE GENOMIC DNA]</scope>
    <source>
        <strain evidence="1 2">21</strain>
    </source>
</reference>
<proteinExistence type="predicted"/>
<evidence type="ECO:0000313" key="2">
    <source>
        <dbReference type="Proteomes" id="UP000245288"/>
    </source>
</evidence>
<protein>
    <submittedName>
        <fullName evidence="1">Uncharacterized protein</fullName>
    </submittedName>
</protein>
<dbReference type="Proteomes" id="UP000245288">
    <property type="component" value="Unassembled WGS sequence"/>
</dbReference>
<keyword evidence="2" id="KW-1185">Reference proteome</keyword>
<evidence type="ECO:0000313" key="1">
    <source>
        <dbReference type="EMBL" id="PWE86881.1"/>
    </source>
</evidence>
<dbReference type="InterPro" id="IPR024538">
    <property type="entry name" value="DUF3878"/>
</dbReference>
<sequence>MEKNDFRTELNPFEMLEELLWQDQFELIFPEKSDNENCGAQEKGEADRAENKNESIIQKDIYTDKNGAKSELRLVYLMNDAVESFLVFVNARMTGHYQPDYEGELEAELSREDTEDSCIYVLVVHQGDSVVTIFFENLKVEIHLYRYGDLAHFWVKGYEYLRQLEYRIAILHTKCEYLGADAASEEERKLSELVHFPPLNYACYPAVPAKYIVPMADVWEPTEQAISIMEELSSEAGDYSLLRWLAFYRKHHGKTMSRLLAWMLHKVSHGVVVDLLMEKLMLASEGYPVRTYKTEKLKSEDSKFKKEEIGKREVYDTKASEQRTVSAVGGISQQLYEKILMQAAQRKMELEAQGKQVTLVREEPFTTAQDSVEYNVYLMIWKKKWGNRIVEVEHIF</sequence>
<organism evidence="1 2">
    <name type="scientific">Eubacterium ramulus</name>
    <dbReference type="NCBI Taxonomy" id="39490"/>
    <lineage>
        <taxon>Bacteria</taxon>
        <taxon>Bacillati</taxon>
        <taxon>Bacillota</taxon>
        <taxon>Clostridia</taxon>
        <taxon>Eubacteriales</taxon>
        <taxon>Eubacteriaceae</taxon>
        <taxon>Eubacterium</taxon>
    </lineage>
</organism>
<comment type="caution">
    <text evidence="1">The sequence shown here is derived from an EMBL/GenBank/DDBJ whole genome shotgun (WGS) entry which is preliminary data.</text>
</comment>
<accession>A0A2V1JUG3</accession>
<gene>
    <name evidence="1" type="ORF">LG34_07310</name>
</gene>
<name>A0A2V1JUG3_EUBRA</name>
<dbReference type="EMBL" id="JRFU01000079">
    <property type="protein sequence ID" value="PWE86881.1"/>
    <property type="molecule type" value="Genomic_DNA"/>
</dbReference>
<dbReference type="AlphaFoldDB" id="A0A2V1JUG3"/>
<dbReference type="Pfam" id="PF12994">
    <property type="entry name" value="DUF3878"/>
    <property type="match status" value="1"/>
</dbReference>